<keyword evidence="3 6" id="KW-0547">Nucleotide-binding</keyword>
<keyword evidence="2 6" id="KW-0808">Transferase</keyword>
<feature type="binding site" evidence="6">
    <location>
        <position position="638"/>
    </location>
    <ligand>
        <name>ATP</name>
        <dbReference type="ChEBI" id="CHEBI:30616"/>
    </ligand>
</feature>
<proteinExistence type="inferred from homology"/>
<dbReference type="Gene3D" id="3.30.1840.10">
    <property type="entry name" value="Polyphosphate kinase middle domain"/>
    <property type="match status" value="1"/>
</dbReference>
<dbReference type="HAMAP" id="MF_00347">
    <property type="entry name" value="Polyphosphate_kinase"/>
    <property type="match status" value="1"/>
</dbReference>
<dbReference type="Pfam" id="PF02503">
    <property type="entry name" value="PP_kinase"/>
    <property type="match status" value="1"/>
</dbReference>
<comment type="caution">
    <text evidence="13">The sequence shown here is derived from an EMBL/GenBank/DDBJ whole genome shotgun (WGS) entry which is preliminary data.</text>
</comment>
<dbReference type="CDD" id="cd09168">
    <property type="entry name" value="PLDc_PaPPK1_C2_like"/>
    <property type="match status" value="1"/>
</dbReference>
<feature type="domain" description="Polyphosphate kinase C-terminal" evidence="11">
    <location>
        <begin position="552"/>
        <end position="719"/>
    </location>
</feature>
<feature type="region of interest" description="Disordered" evidence="8">
    <location>
        <begin position="62"/>
        <end position="94"/>
    </location>
</feature>
<dbReference type="Gene3D" id="1.20.58.310">
    <property type="entry name" value="Polyphosphate kinase N-terminal domain"/>
    <property type="match status" value="1"/>
</dbReference>
<comment type="similarity">
    <text evidence="6 7">Belongs to the polyphosphate kinase 1 (PPK1) family.</text>
</comment>
<dbReference type="GO" id="GO:0008976">
    <property type="term" value="F:polyphosphate kinase activity"/>
    <property type="evidence" value="ECO:0007669"/>
    <property type="project" value="UniProtKB-EC"/>
</dbReference>
<dbReference type="InterPro" id="IPR025200">
    <property type="entry name" value="PPK_C_dom2"/>
</dbReference>
<keyword evidence="5 6" id="KW-0067">ATP-binding</keyword>
<evidence type="ECO:0000256" key="5">
    <source>
        <dbReference type="ARBA" id="ARBA00022840"/>
    </source>
</evidence>
<evidence type="ECO:0000256" key="3">
    <source>
        <dbReference type="ARBA" id="ARBA00022741"/>
    </source>
</evidence>
<protein>
    <recommendedName>
        <fullName evidence="6 7">Polyphosphate kinase</fullName>
        <ecNumber evidence="6 7">2.7.4.1</ecNumber>
    </recommendedName>
    <alternativeName>
        <fullName evidence="6">ATP-polyphosphate phosphotransferase</fullName>
    </alternativeName>
    <alternativeName>
        <fullName evidence="6">Polyphosphoric acid kinase</fullName>
    </alternativeName>
</protein>
<dbReference type="Pfam" id="PF13090">
    <property type="entry name" value="PP_kinase_C"/>
    <property type="match status" value="1"/>
</dbReference>
<keyword evidence="6" id="KW-0460">Magnesium</keyword>
<keyword evidence="4 6" id="KW-0418">Kinase</keyword>
<feature type="binding site" evidence="6">
    <location>
        <position position="610"/>
    </location>
    <ligand>
        <name>ATP</name>
        <dbReference type="ChEBI" id="CHEBI:30616"/>
    </ligand>
</feature>
<gene>
    <name evidence="6 13" type="primary">ppk</name>
    <name evidence="13" type="ORF">LzC2_20810</name>
</gene>
<feature type="binding site" evidence="6">
    <location>
        <position position="451"/>
    </location>
    <ligand>
        <name>Mg(2+)</name>
        <dbReference type="ChEBI" id="CHEBI:18420"/>
    </ligand>
</feature>
<dbReference type="EC" id="2.7.4.1" evidence="6 7"/>
<evidence type="ECO:0000259" key="12">
    <source>
        <dbReference type="Pfam" id="PF17941"/>
    </source>
</evidence>
<dbReference type="Gene3D" id="3.30.870.10">
    <property type="entry name" value="Endonuclease Chain A"/>
    <property type="match status" value="2"/>
</dbReference>
<dbReference type="InterPro" id="IPR041108">
    <property type="entry name" value="PP_kinase_C_1"/>
</dbReference>
<dbReference type="PANTHER" id="PTHR30218">
    <property type="entry name" value="POLYPHOSPHATE KINASE"/>
    <property type="match status" value="1"/>
</dbReference>
<dbReference type="Pfam" id="PF17941">
    <property type="entry name" value="PP_kinase_C_1"/>
    <property type="match status" value="1"/>
</dbReference>
<feature type="binding site" evidence="6">
    <location>
        <position position="514"/>
    </location>
    <ligand>
        <name>ATP</name>
        <dbReference type="ChEBI" id="CHEBI:30616"/>
    </ligand>
</feature>
<evidence type="ECO:0000256" key="1">
    <source>
        <dbReference type="ARBA" id="ARBA00022553"/>
    </source>
</evidence>
<evidence type="ECO:0000259" key="9">
    <source>
        <dbReference type="Pfam" id="PF02503"/>
    </source>
</evidence>
<feature type="domain" description="Polyphosphate kinase middle" evidence="9">
    <location>
        <begin position="141"/>
        <end position="349"/>
    </location>
</feature>
<keyword evidence="1 6" id="KW-0597">Phosphoprotein</keyword>
<dbReference type="SUPFAM" id="SSF140356">
    <property type="entry name" value="PPK N-terminal domain-like"/>
    <property type="match status" value="1"/>
</dbReference>
<keyword evidence="6" id="KW-0479">Metal-binding</keyword>
<dbReference type="PANTHER" id="PTHR30218:SF0">
    <property type="entry name" value="POLYPHOSPHATE KINASE"/>
    <property type="match status" value="1"/>
</dbReference>
<sequence length="749" mass="82426">MSPEHFLNRELSWLEFNQRVLDEAADPQVPPLERLKFLAITGANLDEFFMVRVGGLQMLAEETREGRDASETEDEDFADSGFGGTPGTDPAGMTPEQQLAAIAERCAAMNADQYALLAELDELLAGHGFVRPDPKKLTSHQAAALDHAFSEALFGVLTPTSVTAPEDFPLVETGAVCVLVRLAPAPPHREDDPEIKAAANALNEGGSRFAVIPCGRAVPRWLTLPADGAAGDHGPGTNAEGGRAFAYLPVEEAVAHLAGRFFEGQTVEEAVAFRVTRNADLAIREDQAGDLLRQMRRVLEKRRRGGCVRLELAAGASEEATAFLKHCLDVEPRDLYLAHGPIGLGALMKVTGAAGFDDLRVEDWPPQPPVRLDGEEPSFEALSAGDVLLYHPYDSYEPVVRLAEEAAEDPDVLAIKQTLYRTSADSRIVAALKTAAQAGKSVAAVVELKARFDEARNIEWARDLERAGVQVIYGVRGLKTHAKLLLIIRREPDGVRRYAHFGTGNYNESTARIYSDASLMTADDDLTADAVNFFNAVTGYSQPQAFRRIEAAPIGLRERVAELIRAEADRARQGMPAAIDAKMNSLVDPALIDALYHASRAGVKIRLNIRGICCLRPGVEGVSENIRVVSVVDRFLEHARVMRFVHGGDELMYLSSADWMPRNLDRRIELLVPVTAEPLKKRLQDAINLYFRDNVKARELHADGVWRKVTRRGRKIRSQRVLYEDAVSRAERLRPTVFEPHKAPTKNDE</sequence>
<feature type="domain" description="Polyphosphate kinase C-terminal" evidence="12">
    <location>
        <begin position="379"/>
        <end position="542"/>
    </location>
</feature>
<dbReference type="Proteomes" id="UP000609651">
    <property type="component" value="Unassembled WGS sequence"/>
</dbReference>
<dbReference type="SUPFAM" id="SSF56024">
    <property type="entry name" value="Phospholipase D/nuclease"/>
    <property type="match status" value="2"/>
</dbReference>
<dbReference type="InterPro" id="IPR036832">
    <property type="entry name" value="PPK_N_dom_sf"/>
</dbReference>
<evidence type="ECO:0000313" key="13">
    <source>
        <dbReference type="EMBL" id="NNJ26002.1"/>
    </source>
</evidence>
<dbReference type="PIRSF" id="PIRSF015589">
    <property type="entry name" value="PP_kinase"/>
    <property type="match status" value="1"/>
</dbReference>
<evidence type="ECO:0000259" key="11">
    <source>
        <dbReference type="Pfam" id="PF13090"/>
    </source>
</evidence>
<feature type="binding site" evidence="6">
    <location>
        <position position="421"/>
    </location>
    <ligand>
        <name>Mg(2+)</name>
        <dbReference type="ChEBI" id="CHEBI:18420"/>
    </ligand>
</feature>
<comment type="catalytic activity">
    <reaction evidence="6 7">
        <text>[phosphate](n) + ATP = [phosphate](n+1) + ADP</text>
        <dbReference type="Rhea" id="RHEA:19573"/>
        <dbReference type="Rhea" id="RHEA-COMP:9859"/>
        <dbReference type="Rhea" id="RHEA-COMP:14280"/>
        <dbReference type="ChEBI" id="CHEBI:16838"/>
        <dbReference type="ChEBI" id="CHEBI:30616"/>
        <dbReference type="ChEBI" id="CHEBI:456216"/>
        <dbReference type="EC" id="2.7.4.1"/>
    </reaction>
</comment>
<dbReference type="InterPro" id="IPR036830">
    <property type="entry name" value="PP_kinase_middle_dom_sf"/>
</dbReference>
<evidence type="ECO:0000259" key="10">
    <source>
        <dbReference type="Pfam" id="PF13089"/>
    </source>
</evidence>
<comment type="PTM">
    <text evidence="6 7">An intermediate of this reaction is the autophosphorylated ppk in which a phosphate is covalently linked to a histidine residue through a N-P bond.</text>
</comment>
<evidence type="ECO:0000256" key="7">
    <source>
        <dbReference type="RuleBase" id="RU003800"/>
    </source>
</evidence>
<evidence type="ECO:0000256" key="8">
    <source>
        <dbReference type="SAM" id="MobiDB-lite"/>
    </source>
</evidence>
<reference evidence="13 14" key="1">
    <citation type="journal article" date="2020" name="Syst. Appl. Microbiol.">
        <title>Alienimonas chondri sp. nov., a novel planctomycete isolated from the biofilm of the red alga Chondrus crispus.</title>
        <authorList>
            <person name="Vitorino I."/>
            <person name="Albuquerque L."/>
            <person name="Wiegand S."/>
            <person name="Kallscheuer N."/>
            <person name="da Costa M.S."/>
            <person name="Lobo-da-Cunha A."/>
            <person name="Jogler C."/>
            <person name="Lage O.M."/>
        </authorList>
    </citation>
    <scope>NUCLEOTIDE SEQUENCE [LARGE SCALE GENOMIC DNA]</scope>
    <source>
        <strain evidence="13 14">LzC2</strain>
    </source>
</reference>
<feature type="domain" description="Polyphosphate kinase N-terminal" evidence="10">
    <location>
        <begin position="6"/>
        <end position="128"/>
    </location>
</feature>
<comment type="cofactor">
    <cofactor evidence="6">
        <name>Mg(2+)</name>
        <dbReference type="ChEBI" id="CHEBI:18420"/>
    </cofactor>
</comment>
<comment type="function">
    <text evidence="6 7">Catalyzes the reversible transfer of the terminal phosphate of ATP to form a long-chain polyphosphate (polyP).</text>
</comment>
<keyword evidence="14" id="KW-1185">Reference proteome</keyword>
<name>A0ABX1VDN1_9PLAN</name>
<evidence type="ECO:0000256" key="2">
    <source>
        <dbReference type="ARBA" id="ARBA00022679"/>
    </source>
</evidence>
<evidence type="ECO:0000256" key="4">
    <source>
        <dbReference type="ARBA" id="ARBA00022777"/>
    </source>
</evidence>
<evidence type="ECO:0000256" key="6">
    <source>
        <dbReference type="HAMAP-Rule" id="MF_00347"/>
    </source>
</evidence>
<dbReference type="NCBIfam" id="NF003921">
    <property type="entry name" value="PRK05443.2-2"/>
    <property type="match status" value="1"/>
</dbReference>
<evidence type="ECO:0000313" key="14">
    <source>
        <dbReference type="Proteomes" id="UP000609651"/>
    </source>
</evidence>
<dbReference type="SUPFAM" id="SSF143724">
    <property type="entry name" value="PHP14-like"/>
    <property type="match status" value="1"/>
</dbReference>
<organism evidence="13 14">
    <name type="scientific">Alienimonas chondri</name>
    <dbReference type="NCBI Taxonomy" id="2681879"/>
    <lineage>
        <taxon>Bacteria</taxon>
        <taxon>Pseudomonadati</taxon>
        <taxon>Planctomycetota</taxon>
        <taxon>Planctomycetia</taxon>
        <taxon>Planctomycetales</taxon>
        <taxon>Planctomycetaceae</taxon>
        <taxon>Alienimonas</taxon>
    </lineage>
</organism>
<dbReference type="NCBIfam" id="TIGR03705">
    <property type="entry name" value="poly_P_kin"/>
    <property type="match status" value="1"/>
</dbReference>
<dbReference type="CDD" id="cd09165">
    <property type="entry name" value="PLDc_PaPPK1_C1_like"/>
    <property type="match status" value="1"/>
</dbReference>
<feature type="active site" description="Phosphohistidine intermediate" evidence="6">
    <location>
        <position position="481"/>
    </location>
</feature>
<dbReference type="InterPro" id="IPR024953">
    <property type="entry name" value="PP_kinase_middle"/>
</dbReference>
<accession>A0ABX1VDN1</accession>
<dbReference type="EMBL" id="WTPX01000058">
    <property type="protein sequence ID" value="NNJ26002.1"/>
    <property type="molecule type" value="Genomic_DNA"/>
</dbReference>
<dbReference type="InterPro" id="IPR003414">
    <property type="entry name" value="PP_kinase"/>
</dbReference>
<feature type="binding site" evidence="6">
    <location>
        <position position="44"/>
    </location>
    <ligand>
        <name>ATP</name>
        <dbReference type="ChEBI" id="CHEBI:30616"/>
    </ligand>
</feature>
<dbReference type="InterPro" id="IPR025198">
    <property type="entry name" value="PPK_N_dom"/>
</dbReference>
<dbReference type="Pfam" id="PF13089">
    <property type="entry name" value="PP_kinase_N"/>
    <property type="match status" value="1"/>
</dbReference>